<keyword evidence="1" id="KW-0472">Membrane</keyword>
<keyword evidence="1" id="KW-0812">Transmembrane</keyword>
<evidence type="ECO:0000313" key="2">
    <source>
        <dbReference type="EMBL" id="DAF95108.1"/>
    </source>
</evidence>
<name>A0A8S5UL10_9CAUD</name>
<reference evidence="2" key="1">
    <citation type="journal article" date="2021" name="Proc. Natl. Acad. Sci. U.S.A.">
        <title>A Catalog of Tens of Thousands of Viruses from Human Metagenomes Reveals Hidden Associations with Chronic Diseases.</title>
        <authorList>
            <person name="Tisza M.J."/>
            <person name="Buck C.B."/>
        </authorList>
    </citation>
    <scope>NUCLEOTIDE SEQUENCE</scope>
    <source>
        <strain evidence="2">Ctjdk2</strain>
    </source>
</reference>
<dbReference type="EMBL" id="BK016103">
    <property type="protein sequence ID" value="DAF95108.1"/>
    <property type="molecule type" value="Genomic_DNA"/>
</dbReference>
<organism evidence="2">
    <name type="scientific">Siphoviridae sp. ctjdk2</name>
    <dbReference type="NCBI Taxonomy" id="2825635"/>
    <lineage>
        <taxon>Viruses</taxon>
        <taxon>Duplodnaviria</taxon>
        <taxon>Heunggongvirae</taxon>
        <taxon>Uroviricota</taxon>
        <taxon>Caudoviricetes</taxon>
    </lineage>
</organism>
<proteinExistence type="predicted"/>
<sequence>MKRKRTSFSKLLLLLESAIVLYTTYQGFGIAKLAIELGFMGTLPWIATMVTAAWGAYGTSAACYYAKAKAENTAGGVTYETVCRGQDCEG</sequence>
<evidence type="ECO:0000256" key="1">
    <source>
        <dbReference type="SAM" id="Phobius"/>
    </source>
</evidence>
<protein>
    <submittedName>
        <fullName evidence="2">Uncharacterized protein</fullName>
    </submittedName>
</protein>
<keyword evidence="1" id="KW-1133">Transmembrane helix</keyword>
<accession>A0A8S5UL10</accession>
<feature type="transmembrane region" description="Helical" evidence="1">
    <location>
        <begin position="12"/>
        <end position="31"/>
    </location>
</feature>
<feature type="transmembrane region" description="Helical" evidence="1">
    <location>
        <begin position="43"/>
        <end position="66"/>
    </location>
</feature>